<accession>A0A814QLA1</accession>
<evidence type="ECO:0000259" key="1">
    <source>
        <dbReference type="Pfam" id="PF00171"/>
    </source>
</evidence>
<gene>
    <name evidence="2" type="ORF">JXQ802_LOCUS20260</name>
</gene>
<dbReference type="InterPro" id="IPR015590">
    <property type="entry name" value="Aldehyde_DH_dom"/>
</dbReference>
<dbReference type="Gene3D" id="3.40.309.10">
    <property type="entry name" value="Aldehyde Dehydrogenase, Chain A, domain 2"/>
    <property type="match status" value="1"/>
</dbReference>
<dbReference type="Proteomes" id="UP000663870">
    <property type="component" value="Unassembled WGS sequence"/>
</dbReference>
<organism evidence="2 3">
    <name type="scientific">Rotaria sordida</name>
    <dbReference type="NCBI Taxonomy" id="392033"/>
    <lineage>
        <taxon>Eukaryota</taxon>
        <taxon>Metazoa</taxon>
        <taxon>Spiralia</taxon>
        <taxon>Gnathifera</taxon>
        <taxon>Rotifera</taxon>
        <taxon>Eurotatoria</taxon>
        <taxon>Bdelloidea</taxon>
        <taxon>Philodinida</taxon>
        <taxon>Philodinidae</taxon>
        <taxon>Rotaria</taxon>
    </lineage>
</organism>
<dbReference type="InterPro" id="IPR016163">
    <property type="entry name" value="Ald_DH_C"/>
</dbReference>
<reference evidence="2" key="1">
    <citation type="submission" date="2021-02" db="EMBL/GenBank/DDBJ databases">
        <authorList>
            <person name="Nowell W R."/>
        </authorList>
    </citation>
    <scope>NUCLEOTIDE SEQUENCE</scope>
</reference>
<dbReference type="EMBL" id="CAJNOL010000576">
    <property type="protein sequence ID" value="CAF1122160.1"/>
    <property type="molecule type" value="Genomic_DNA"/>
</dbReference>
<evidence type="ECO:0000313" key="2">
    <source>
        <dbReference type="EMBL" id="CAF1122160.1"/>
    </source>
</evidence>
<comment type="caution">
    <text evidence="2">The sequence shown here is derived from an EMBL/GenBank/DDBJ whole genome shotgun (WGS) entry which is preliminary data.</text>
</comment>
<dbReference type="GO" id="GO:0016620">
    <property type="term" value="F:oxidoreductase activity, acting on the aldehyde or oxo group of donors, NAD or NADP as acceptor"/>
    <property type="evidence" value="ECO:0007669"/>
    <property type="project" value="InterPro"/>
</dbReference>
<feature type="domain" description="Aldehyde dehydrogenase" evidence="1">
    <location>
        <begin position="84"/>
        <end position="152"/>
    </location>
</feature>
<feature type="domain" description="Aldehyde dehydrogenase" evidence="1">
    <location>
        <begin position="4"/>
        <end position="83"/>
    </location>
</feature>
<name>A0A814QLA1_9BILA</name>
<proteinExistence type="predicted"/>
<dbReference type="Gene3D" id="3.40.605.10">
    <property type="entry name" value="Aldehyde Dehydrogenase, Chain A, domain 1"/>
    <property type="match status" value="1"/>
</dbReference>
<sequence length="159" mass="17580">MLIALKPTKQTLLSALYYAALIKEAGFPSDVVNIIPGDGPECGYTIAVHAHIDKVACTSSVEVGKKIREAATTSNLKCVTFELKCGDERVDNKDYFIKATIFSDVKDDMQITREEIIGPVMSVLKYDSYEEVIKRANDTTFGLGAGVITRDSKFERNDY</sequence>
<keyword evidence="3" id="KW-1185">Reference proteome</keyword>
<dbReference type="AlphaFoldDB" id="A0A814QLA1"/>
<dbReference type="PANTHER" id="PTHR11699">
    <property type="entry name" value="ALDEHYDE DEHYDROGENASE-RELATED"/>
    <property type="match status" value="1"/>
</dbReference>
<dbReference type="InterPro" id="IPR016161">
    <property type="entry name" value="Ald_DH/histidinol_DH"/>
</dbReference>
<dbReference type="Pfam" id="PF00171">
    <property type="entry name" value="Aldedh"/>
    <property type="match status" value="2"/>
</dbReference>
<dbReference type="InterPro" id="IPR016162">
    <property type="entry name" value="Ald_DH_N"/>
</dbReference>
<protein>
    <recommendedName>
        <fullName evidence="1">Aldehyde dehydrogenase domain-containing protein</fullName>
    </recommendedName>
</protein>
<evidence type="ECO:0000313" key="3">
    <source>
        <dbReference type="Proteomes" id="UP000663870"/>
    </source>
</evidence>
<dbReference type="SUPFAM" id="SSF53720">
    <property type="entry name" value="ALDH-like"/>
    <property type="match status" value="1"/>
</dbReference>